<dbReference type="PANTHER" id="PTHR44051:SF8">
    <property type="entry name" value="GLUTATHIONE S-TRANSFERASE GSTA"/>
    <property type="match status" value="1"/>
</dbReference>
<dbReference type="GO" id="GO:0016740">
    <property type="term" value="F:transferase activity"/>
    <property type="evidence" value="ECO:0007669"/>
    <property type="project" value="UniProtKB-KW"/>
</dbReference>
<keyword evidence="4" id="KW-0808">Transferase</keyword>
<dbReference type="EMBL" id="JXJX01000015">
    <property type="protein sequence ID" value="PCS05379.1"/>
    <property type="molecule type" value="Genomic_DNA"/>
</dbReference>
<dbReference type="InterPro" id="IPR036282">
    <property type="entry name" value="Glutathione-S-Trfase_C_sf"/>
</dbReference>
<dbReference type="SUPFAM" id="SSF47616">
    <property type="entry name" value="GST C-terminal domain-like"/>
    <property type="match status" value="1"/>
</dbReference>
<dbReference type="Pfam" id="PF02798">
    <property type="entry name" value="GST_N"/>
    <property type="match status" value="1"/>
</dbReference>
<dbReference type="PANTHER" id="PTHR44051">
    <property type="entry name" value="GLUTATHIONE S-TRANSFERASE-RELATED"/>
    <property type="match status" value="1"/>
</dbReference>
<name>A0A2A5RVV4_9LACT</name>
<feature type="domain" description="GST N-terminal" evidence="2">
    <location>
        <begin position="1"/>
        <end position="79"/>
    </location>
</feature>
<evidence type="ECO:0000313" key="5">
    <source>
        <dbReference type="Proteomes" id="UP000242246"/>
    </source>
</evidence>
<dbReference type="OrthoDB" id="8772754at2"/>
<dbReference type="InterPro" id="IPR004045">
    <property type="entry name" value="Glutathione_S-Trfase_N"/>
</dbReference>
<dbReference type="Gene3D" id="3.40.30.10">
    <property type="entry name" value="Glutaredoxin"/>
    <property type="match status" value="1"/>
</dbReference>
<dbReference type="Gene3D" id="1.20.1050.10">
    <property type="match status" value="1"/>
</dbReference>
<dbReference type="InterPro" id="IPR004046">
    <property type="entry name" value="GST_C"/>
</dbReference>
<dbReference type="PROSITE" id="PS50405">
    <property type="entry name" value="GST_CTER"/>
    <property type="match status" value="1"/>
</dbReference>
<dbReference type="CDD" id="cd03188">
    <property type="entry name" value="GST_C_Beta"/>
    <property type="match status" value="1"/>
</dbReference>
<reference evidence="4 5" key="1">
    <citation type="submission" date="2014-12" db="EMBL/GenBank/DDBJ databases">
        <title>Draft genome sequences of 10 type strains of Lactococcus.</title>
        <authorList>
            <person name="Sun Z."/>
            <person name="Zhong Z."/>
            <person name="Liu W."/>
            <person name="Zhang W."/>
            <person name="Zhang H."/>
        </authorList>
    </citation>
    <scope>NUCLEOTIDE SEQUENCE [LARGE SCALE GENOMIC DNA]</scope>
    <source>
        <strain evidence="4 5">DSM 20686</strain>
    </source>
</reference>
<dbReference type="InterPro" id="IPR040079">
    <property type="entry name" value="Glutathione_S-Trfase"/>
</dbReference>
<evidence type="ECO:0000259" key="2">
    <source>
        <dbReference type="PROSITE" id="PS50404"/>
    </source>
</evidence>
<keyword evidence="5" id="KW-1185">Reference proteome</keyword>
<dbReference type="STRING" id="1348632.GCA_001591745_01744"/>
<dbReference type="SUPFAM" id="SSF52833">
    <property type="entry name" value="Thioredoxin-like"/>
    <property type="match status" value="1"/>
</dbReference>
<accession>A0A2A5RVV4</accession>
<protein>
    <submittedName>
        <fullName evidence="4">Glutathione S-transferase</fullName>
    </submittedName>
</protein>
<dbReference type="Proteomes" id="UP000242246">
    <property type="component" value="Unassembled WGS sequence"/>
</dbReference>
<dbReference type="InterPro" id="IPR010987">
    <property type="entry name" value="Glutathione-S-Trfase_C-like"/>
</dbReference>
<evidence type="ECO:0000256" key="1">
    <source>
        <dbReference type="RuleBase" id="RU003494"/>
    </source>
</evidence>
<gene>
    <name evidence="4" type="ORF">RU87_GL000562</name>
</gene>
<dbReference type="Pfam" id="PF00043">
    <property type="entry name" value="GST_C"/>
    <property type="match status" value="1"/>
</dbReference>
<dbReference type="SFLD" id="SFLDG00358">
    <property type="entry name" value="Main_(cytGST)"/>
    <property type="match status" value="1"/>
</dbReference>
<dbReference type="SFLD" id="SFLDG01150">
    <property type="entry name" value="Main.1:_Beta-like"/>
    <property type="match status" value="1"/>
</dbReference>
<dbReference type="PROSITE" id="PS50404">
    <property type="entry name" value="GST_NTER"/>
    <property type="match status" value="1"/>
</dbReference>
<dbReference type="SFLD" id="SFLDS00019">
    <property type="entry name" value="Glutathione_Transferase_(cytos"/>
    <property type="match status" value="1"/>
</dbReference>
<sequence>MKLYYASGASSLATHILLVESGLTFSLEKVNLDTKQFEGGDYKVLNPKAYVPALETENGLLTECAVILEYIANQATDKTFISEYNTQDFWKQKMWLNYIATELHKNFISPFRTGNWLPNTKESKELVYQRVFPRLKLINDQLEGQNFLINNQFSLVDPYLFVMTNWIRRLDFGFLNLENLERFDLAMRERPAVRQVLEKEGKPHSLVSND</sequence>
<proteinExistence type="inferred from homology"/>
<evidence type="ECO:0000259" key="3">
    <source>
        <dbReference type="PROSITE" id="PS50405"/>
    </source>
</evidence>
<comment type="caution">
    <text evidence="4">The sequence shown here is derived from an EMBL/GenBank/DDBJ whole genome shotgun (WGS) entry which is preliminary data.</text>
</comment>
<feature type="domain" description="GST C-terminal" evidence="3">
    <location>
        <begin position="85"/>
        <end position="205"/>
    </location>
</feature>
<dbReference type="CDD" id="cd03057">
    <property type="entry name" value="GST_N_Beta"/>
    <property type="match status" value="1"/>
</dbReference>
<organism evidence="4 5">
    <name type="scientific">Pseudolactococcus plantarum</name>
    <dbReference type="NCBI Taxonomy" id="1365"/>
    <lineage>
        <taxon>Bacteria</taxon>
        <taxon>Bacillati</taxon>
        <taxon>Bacillota</taxon>
        <taxon>Bacilli</taxon>
        <taxon>Lactobacillales</taxon>
        <taxon>Streptococcaceae</taxon>
        <taxon>Pseudolactococcus</taxon>
    </lineage>
</organism>
<dbReference type="AlphaFoldDB" id="A0A2A5RVV4"/>
<comment type="similarity">
    <text evidence="1">Belongs to the GST superfamily.</text>
</comment>
<evidence type="ECO:0000313" key="4">
    <source>
        <dbReference type="EMBL" id="PCS05379.1"/>
    </source>
</evidence>
<dbReference type="InterPro" id="IPR036249">
    <property type="entry name" value="Thioredoxin-like_sf"/>
</dbReference>